<protein>
    <submittedName>
        <fullName evidence="2">Uncharacterized protein</fullName>
    </submittedName>
</protein>
<feature type="region of interest" description="Disordered" evidence="1">
    <location>
        <begin position="68"/>
        <end position="96"/>
    </location>
</feature>
<sequence>MEDEEIRNDFYVYFWVLAKSFTFVRVPIDIELYTDINSLINHVASHLGVPNNTDVFFMEYVAQSEDKKGKRRSDSNAVSDIREKRSQKSEADNTKEEKVAKMRKLEDLSQIRNNRHYIFVKQGMGEKAIPKFLNSETYFKFVRKMFKQWDFLMENMKCSSPLALFDENGEISEELYDLCDLFNEQLDIQ</sequence>
<keyword evidence="3" id="KW-1185">Reference proteome</keyword>
<dbReference type="Proteomes" id="UP000001542">
    <property type="component" value="Unassembled WGS sequence"/>
</dbReference>
<dbReference type="AlphaFoldDB" id="A2EVQ4"/>
<dbReference type="InParanoid" id="A2EVQ4"/>
<dbReference type="SMR" id="A2EVQ4"/>
<dbReference type="KEGG" id="tva:4761106"/>
<evidence type="ECO:0000256" key="1">
    <source>
        <dbReference type="SAM" id="MobiDB-lite"/>
    </source>
</evidence>
<dbReference type="RefSeq" id="XP_001315487.1">
    <property type="nucleotide sequence ID" value="XM_001315452.1"/>
</dbReference>
<evidence type="ECO:0000313" key="3">
    <source>
        <dbReference type="Proteomes" id="UP000001542"/>
    </source>
</evidence>
<gene>
    <name evidence="2" type="ORF">TVAG_299270</name>
</gene>
<organism evidence="2 3">
    <name type="scientific">Trichomonas vaginalis (strain ATCC PRA-98 / G3)</name>
    <dbReference type="NCBI Taxonomy" id="412133"/>
    <lineage>
        <taxon>Eukaryota</taxon>
        <taxon>Metamonada</taxon>
        <taxon>Parabasalia</taxon>
        <taxon>Trichomonadida</taxon>
        <taxon>Trichomonadidae</taxon>
        <taxon>Trichomonas</taxon>
    </lineage>
</organism>
<dbReference type="VEuPathDB" id="TrichDB:TVAGG3_0414420"/>
<evidence type="ECO:0000313" key="2">
    <source>
        <dbReference type="EMBL" id="EAY03264.1"/>
    </source>
</evidence>
<accession>A2EVQ4</accession>
<reference evidence="2" key="1">
    <citation type="submission" date="2006-10" db="EMBL/GenBank/DDBJ databases">
        <authorList>
            <person name="Amadeo P."/>
            <person name="Zhao Q."/>
            <person name="Wortman J."/>
            <person name="Fraser-Liggett C."/>
            <person name="Carlton J."/>
        </authorList>
    </citation>
    <scope>NUCLEOTIDE SEQUENCE</scope>
    <source>
        <strain evidence="2">G3</strain>
    </source>
</reference>
<dbReference type="EMBL" id="DS113510">
    <property type="protein sequence ID" value="EAY03264.1"/>
    <property type="molecule type" value="Genomic_DNA"/>
</dbReference>
<dbReference type="VEuPathDB" id="TrichDB:TVAG_299270"/>
<reference evidence="2" key="2">
    <citation type="journal article" date="2007" name="Science">
        <title>Draft genome sequence of the sexually transmitted pathogen Trichomonas vaginalis.</title>
        <authorList>
            <person name="Carlton J.M."/>
            <person name="Hirt R.P."/>
            <person name="Silva J.C."/>
            <person name="Delcher A.L."/>
            <person name="Schatz M."/>
            <person name="Zhao Q."/>
            <person name="Wortman J.R."/>
            <person name="Bidwell S.L."/>
            <person name="Alsmark U.C.M."/>
            <person name="Besteiro S."/>
            <person name="Sicheritz-Ponten T."/>
            <person name="Noel C.J."/>
            <person name="Dacks J.B."/>
            <person name="Foster P.G."/>
            <person name="Simillion C."/>
            <person name="Van de Peer Y."/>
            <person name="Miranda-Saavedra D."/>
            <person name="Barton G.J."/>
            <person name="Westrop G.D."/>
            <person name="Mueller S."/>
            <person name="Dessi D."/>
            <person name="Fiori P.L."/>
            <person name="Ren Q."/>
            <person name="Paulsen I."/>
            <person name="Zhang H."/>
            <person name="Bastida-Corcuera F.D."/>
            <person name="Simoes-Barbosa A."/>
            <person name="Brown M.T."/>
            <person name="Hayes R.D."/>
            <person name="Mukherjee M."/>
            <person name="Okumura C.Y."/>
            <person name="Schneider R."/>
            <person name="Smith A.J."/>
            <person name="Vanacova S."/>
            <person name="Villalvazo M."/>
            <person name="Haas B.J."/>
            <person name="Pertea M."/>
            <person name="Feldblyum T.V."/>
            <person name="Utterback T.R."/>
            <person name="Shu C.L."/>
            <person name="Osoegawa K."/>
            <person name="de Jong P.J."/>
            <person name="Hrdy I."/>
            <person name="Horvathova L."/>
            <person name="Zubacova Z."/>
            <person name="Dolezal P."/>
            <person name="Malik S.B."/>
            <person name="Logsdon J.M. Jr."/>
            <person name="Henze K."/>
            <person name="Gupta A."/>
            <person name="Wang C.C."/>
            <person name="Dunne R.L."/>
            <person name="Upcroft J.A."/>
            <person name="Upcroft P."/>
            <person name="White O."/>
            <person name="Salzberg S.L."/>
            <person name="Tang P."/>
            <person name="Chiu C.-H."/>
            <person name="Lee Y.-S."/>
            <person name="Embley T.M."/>
            <person name="Coombs G.H."/>
            <person name="Mottram J.C."/>
            <person name="Tachezy J."/>
            <person name="Fraser-Liggett C.M."/>
            <person name="Johnson P.J."/>
        </authorList>
    </citation>
    <scope>NUCLEOTIDE SEQUENCE [LARGE SCALE GENOMIC DNA]</scope>
    <source>
        <strain evidence="2">G3</strain>
    </source>
</reference>
<name>A2EVQ4_TRIV3</name>
<proteinExistence type="predicted"/>